<dbReference type="Gene3D" id="3.30.565.10">
    <property type="entry name" value="Histidine kinase-like ATPase, C-terminal domain"/>
    <property type="match status" value="1"/>
</dbReference>
<gene>
    <name evidence="3" type="ORF">NX794_20155</name>
</gene>
<dbReference type="InterPro" id="IPR050267">
    <property type="entry name" value="Anti-sigma-factor_SerPK"/>
</dbReference>
<name>A0ABT2B601_9ACTN</name>
<evidence type="ECO:0000256" key="1">
    <source>
        <dbReference type="ARBA" id="ARBA00022527"/>
    </source>
</evidence>
<accession>A0ABT2B601</accession>
<evidence type="ECO:0000313" key="4">
    <source>
        <dbReference type="Proteomes" id="UP001205612"/>
    </source>
</evidence>
<comment type="caution">
    <text evidence="3">The sequence shown here is derived from an EMBL/GenBank/DDBJ whole genome shotgun (WGS) entry which is preliminary data.</text>
</comment>
<dbReference type="InterPro" id="IPR036890">
    <property type="entry name" value="HATPase_C_sf"/>
</dbReference>
<keyword evidence="1" id="KW-0418">Kinase</keyword>
<dbReference type="EMBL" id="JANUGP010000015">
    <property type="protein sequence ID" value="MCS0603510.1"/>
    <property type="molecule type" value="Genomic_DNA"/>
</dbReference>
<keyword evidence="4" id="KW-1185">Reference proteome</keyword>
<dbReference type="PANTHER" id="PTHR35526">
    <property type="entry name" value="ANTI-SIGMA-F FACTOR RSBW-RELATED"/>
    <property type="match status" value="1"/>
</dbReference>
<dbReference type="CDD" id="cd16936">
    <property type="entry name" value="HATPase_RsbW-like"/>
    <property type="match status" value="1"/>
</dbReference>
<sequence>MGDTEPVESGAVVTEDASLRAVGWARSLPLSTSVKAARDWTREHLRTLGWPRTAPETADAVLLTVSELVTNAHVHAHSAAQLILTWDRDCLHVTVHDTSDQVPERRGCDSEATGGRGMLLVDALADAWQTRHCPRGKDVTACFHPPSSAPAA</sequence>
<protein>
    <submittedName>
        <fullName evidence="3">ATP-binding protein</fullName>
    </submittedName>
</protein>
<dbReference type="InterPro" id="IPR003594">
    <property type="entry name" value="HATPase_dom"/>
</dbReference>
<organism evidence="3 4">
    <name type="scientific">Streptomyces pyxinicus</name>
    <dbReference type="NCBI Taxonomy" id="2970331"/>
    <lineage>
        <taxon>Bacteria</taxon>
        <taxon>Bacillati</taxon>
        <taxon>Actinomycetota</taxon>
        <taxon>Actinomycetes</taxon>
        <taxon>Kitasatosporales</taxon>
        <taxon>Streptomycetaceae</taxon>
        <taxon>Streptomyces</taxon>
    </lineage>
</organism>
<feature type="domain" description="Histidine kinase/HSP90-like ATPase" evidence="2">
    <location>
        <begin position="32"/>
        <end position="142"/>
    </location>
</feature>
<keyword evidence="1" id="KW-0808">Transferase</keyword>
<keyword evidence="3" id="KW-0067">ATP-binding</keyword>
<evidence type="ECO:0000313" key="3">
    <source>
        <dbReference type="EMBL" id="MCS0603510.1"/>
    </source>
</evidence>
<dbReference type="SUPFAM" id="SSF55874">
    <property type="entry name" value="ATPase domain of HSP90 chaperone/DNA topoisomerase II/histidine kinase"/>
    <property type="match status" value="1"/>
</dbReference>
<dbReference type="PANTHER" id="PTHR35526:SF3">
    <property type="entry name" value="ANTI-SIGMA-F FACTOR RSBW"/>
    <property type="match status" value="1"/>
</dbReference>
<reference evidence="3 4" key="1">
    <citation type="submission" date="2022-08" db="EMBL/GenBank/DDBJ databases">
        <authorList>
            <person name="Somphong A."/>
            <person name="Phongsopitanun W."/>
        </authorList>
    </citation>
    <scope>NUCLEOTIDE SEQUENCE [LARGE SCALE GENOMIC DNA]</scope>
    <source>
        <strain evidence="3 4">LP11</strain>
    </source>
</reference>
<keyword evidence="1" id="KW-0723">Serine/threonine-protein kinase</keyword>
<dbReference type="GO" id="GO:0005524">
    <property type="term" value="F:ATP binding"/>
    <property type="evidence" value="ECO:0007669"/>
    <property type="project" value="UniProtKB-KW"/>
</dbReference>
<proteinExistence type="predicted"/>
<dbReference type="Pfam" id="PF13581">
    <property type="entry name" value="HATPase_c_2"/>
    <property type="match status" value="1"/>
</dbReference>
<dbReference type="RefSeq" id="WP_258779991.1">
    <property type="nucleotide sequence ID" value="NZ_JANUGP010000015.1"/>
</dbReference>
<dbReference type="Proteomes" id="UP001205612">
    <property type="component" value="Unassembled WGS sequence"/>
</dbReference>
<keyword evidence="3" id="KW-0547">Nucleotide-binding</keyword>
<evidence type="ECO:0000259" key="2">
    <source>
        <dbReference type="Pfam" id="PF13581"/>
    </source>
</evidence>